<proteinExistence type="predicted"/>
<dbReference type="AlphaFoldDB" id="A0A0K2VAQ7"/>
<reference evidence="1" key="1">
    <citation type="submission" date="2014-05" db="EMBL/GenBank/DDBJ databases">
        <authorList>
            <person name="Chronopoulou M."/>
        </authorList>
    </citation>
    <scope>NUCLEOTIDE SEQUENCE</scope>
    <source>
        <tissue evidence="1">Whole organism</tissue>
    </source>
</reference>
<protein>
    <submittedName>
        <fullName evidence="1">Uncharacterized protein</fullName>
    </submittedName>
</protein>
<evidence type="ECO:0000313" key="1">
    <source>
        <dbReference type="EMBL" id="CDW47355.1"/>
    </source>
</evidence>
<organism evidence="1">
    <name type="scientific">Lepeophtheirus salmonis</name>
    <name type="common">Salmon louse</name>
    <name type="synonym">Caligus salmonis</name>
    <dbReference type="NCBI Taxonomy" id="72036"/>
    <lineage>
        <taxon>Eukaryota</taxon>
        <taxon>Metazoa</taxon>
        <taxon>Ecdysozoa</taxon>
        <taxon>Arthropoda</taxon>
        <taxon>Crustacea</taxon>
        <taxon>Multicrustacea</taxon>
        <taxon>Hexanauplia</taxon>
        <taxon>Copepoda</taxon>
        <taxon>Siphonostomatoida</taxon>
        <taxon>Caligidae</taxon>
        <taxon>Lepeophtheirus</taxon>
    </lineage>
</organism>
<accession>A0A0K2VAQ7</accession>
<name>A0A0K2VAQ7_LEPSM</name>
<dbReference type="EMBL" id="HACA01029994">
    <property type="protein sequence ID" value="CDW47355.1"/>
    <property type="molecule type" value="Transcribed_RNA"/>
</dbReference>
<sequence length="40" mass="4764">MYLGLSASYLLFLLLHLSSRSWIYASSFFSFFVFFPYNNI</sequence>